<dbReference type="AlphaFoldDB" id="H0JN56"/>
<sequence>MTVRKAEKPGPSAAEPDRSAAEPDRSAADPEDSAAVAFEPCPLTDVVSSGFLVAPTVIAGDVSTARAVTGVTVMMLPEIGPWLRPGLLLVTSTTVLARLAVPIADFLARLDRSEVSALVVRLDTGHPLPQGLTDDVPLPVLTTPEEVVADHRLARDLRDMAVAQVEAVFEADHLRRGLLEIVMAGGGHRALAEGISRRLGGAVLITTPDGRQTYRAGKESDFAWLSSTAAVDATGRVRTDSIEGGLGLHRFGNEYVAIAAISANGIDHGRLVFFCPARDLSAPDLYLVEQAATVCALVVSRELAVSAVEEKHRANFVRDLLRGRAGEPEQVIVHAQMFGWNLDRPVVVVAVEPDRVDDDSSAAPARLPVVERQARAFAGALAGRDSGASVTALATETVVLMGEGSDTMTLVHELVAQVRGAGGGGRRPFGVGVSRASSSTDDLPVLYAQARTALEVGRKISGPWAVTHFDDLGVYRLLSLVEDTEELESFARETLKELTDGTAEAQDMCRTLEVLLATNINIAEAARQLHFHYNTLRYRVAKLEKILGPFTEQPELRLDLSLALKIIAMRGIDS</sequence>
<evidence type="ECO:0000256" key="1">
    <source>
        <dbReference type="ARBA" id="ARBA00006754"/>
    </source>
</evidence>
<name>H0JN56_9NOCA</name>
<feature type="compositionally biased region" description="Basic and acidic residues" evidence="2">
    <location>
        <begin position="15"/>
        <end position="28"/>
    </location>
</feature>
<gene>
    <name evidence="6" type="ORF">AK37_05167</name>
</gene>
<dbReference type="PANTHER" id="PTHR33744:SF1">
    <property type="entry name" value="DNA-BINDING TRANSCRIPTIONAL ACTIVATOR ADER"/>
    <property type="match status" value="1"/>
</dbReference>
<organism evidence="6 7">
    <name type="scientific">Rhodococcus pyridinivorans AK37</name>
    <dbReference type="NCBI Taxonomy" id="1114960"/>
    <lineage>
        <taxon>Bacteria</taxon>
        <taxon>Bacillati</taxon>
        <taxon>Actinomycetota</taxon>
        <taxon>Actinomycetes</taxon>
        <taxon>Mycobacteriales</taxon>
        <taxon>Nocardiaceae</taxon>
        <taxon>Rhodococcus</taxon>
    </lineage>
</organism>
<dbReference type="Pfam" id="PF07905">
    <property type="entry name" value="PucR"/>
    <property type="match status" value="1"/>
</dbReference>
<evidence type="ECO:0000313" key="6">
    <source>
        <dbReference type="EMBL" id="EHK85134.1"/>
    </source>
</evidence>
<comment type="caution">
    <text evidence="6">The sequence shown here is derived from an EMBL/GenBank/DDBJ whole genome shotgun (WGS) entry which is preliminary data.</text>
</comment>
<proteinExistence type="inferred from homology"/>
<dbReference type="EMBL" id="AHBW01000032">
    <property type="protein sequence ID" value="EHK85134.1"/>
    <property type="molecule type" value="Genomic_DNA"/>
</dbReference>
<accession>H0JN56</accession>
<evidence type="ECO:0000313" key="7">
    <source>
        <dbReference type="Proteomes" id="UP000005064"/>
    </source>
</evidence>
<evidence type="ECO:0000259" key="3">
    <source>
        <dbReference type="Pfam" id="PF07905"/>
    </source>
</evidence>
<dbReference type="PANTHER" id="PTHR33744">
    <property type="entry name" value="CARBOHYDRATE DIACID REGULATOR"/>
    <property type="match status" value="1"/>
</dbReference>
<dbReference type="Proteomes" id="UP000005064">
    <property type="component" value="Unassembled WGS sequence"/>
</dbReference>
<dbReference type="InterPro" id="IPR051448">
    <property type="entry name" value="CdaR-like_regulators"/>
</dbReference>
<dbReference type="RefSeq" id="WP_006551032.1">
    <property type="nucleotide sequence ID" value="NZ_AHBW01000032.1"/>
</dbReference>
<dbReference type="InterPro" id="IPR041522">
    <property type="entry name" value="CdaR_GGDEF"/>
</dbReference>
<feature type="domain" description="Purine catabolism PurC-like" evidence="3">
    <location>
        <begin position="50"/>
        <end position="147"/>
    </location>
</feature>
<dbReference type="InterPro" id="IPR025736">
    <property type="entry name" value="PucR_C-HTH_dom"/>
</dbReference>
<dbReference type="InterPro" id="IPR012914">
    <property type="entry name" value="PucR_dom"/>
</dbReference>
<dbReference type="Pfam" id="PF13556">
    <property type="entry name" value="HTH_30"/>
    <property type="match status" value="1"/>
</dbReference>
<evidence type="ECO:0000259" key="5">
    <source>
        <dbReference type="Pfam" id="PF17853"/>
    </source>
</evidence>
<evidence type="ECO:0000256" key="2">
    <source>
        <dbReference type="SAM" id="MobiDB-lite"/>
    </source>
</evidence>
<dbReference type="Pfam" id="PF17853">
    <property type="entry name" value="GGDEF_2"/>
    <property type="match status" value="1"/>
</dbReference>
<protein>
    <submittedName>
        <fullName evidence="6">Purine catabolism regulatory protein</fullName>
    </submittedName>
</protein>
<feature type="domain" description="CdaR GGDEF-like" evidence="5">
    <location>
        <begin position="324"/>
        <end position="456"/>
    </location>
</feature>
<feature type="domain" description="PucR C-terminal helix-turn-helix" evidence="4">
    <location>
        <begin position="510"/>
        <end position="566"/>
    </location>
</feature>
<feature type="region of interest" description="Disordered" evidence="2">
    <location>
        <begin position="1"/>
        <end position="33"/>
    </location>
</feature>
<dbReference type="InterPro" id="IPR042070">
    <property type="entry name" value="PucR_C-HTH_sf"/>
</dbReference>
<dbReference type="Gene3D" id="1.10.10.2840">
    <property type="entry name" value="PucR C-terminal helix-turn-helix domain"/>
    <property type="match status" value="1"/>
</dbReference>
<reference evidence="6 7" key="1">
    <citation type="submission" date="2011-12" db="EMBL/GenBank/DDBJ databases">
        <authorList>
            <person name="Kriszt B."/>
            <person name="Tancsics A."/>
            <person name="Cserhati M."/>
            <person name="Toth A."/>
            <person name="Nagy I."/>
            <person name="Horvath B."/>
            <person name="Tamura T."/>
            <person name="Kukolya J."/>
            <person name="Szoboszlay S."/>
        </authorList>
    </citation>
    <scope>NUCLEOTIDE SEQUENCE [LARGE SCALE GENOMIC DNA]</scope>
    <source>
        <strain evidence="6 7">AK37</strain>
    </source>
</reference>
<comment type="similarity">
    <text evidence="1">Belongs to the CdaR family.</text>
</comment>
<evidence type="ECO:0000259" key="4">
    <source>
        <dbReference type="Pfam" id="PF13556"/>
    </source>
</evidence>
<dbReference type="PATRIC" id="fig|1114960.4.peg.1043"/>